<sequence length="131" mass="14903">MGAPNYQYNSTAKELNYPPPNKQSRPPKKRQSNRVVYAVFLGCVLTIFICACIYMYASVQFSIKQTELRNLNTKVQQLESSINTVEANIISKLDLANIKQQAIQELGMSEPLPHQIIYINLPEESYVTYGK</sequence>
<comment type="caution">
    <text evidence="1">The sequence shown here is derived from an EMBL/GenBank/DDBJ whole genome shotgun (WGS) entry which is preliminary data.</text>
</comment>
<evidence type="ECO:0000313" key="2">
    <source>
        <dbReference type="Proteomes" id="UP000188605"/>
    </source>
</evidence>
<keyword evidence="2" id="KW-1185">Reference proteome</keyword>
<name>A0ACC8XFP1_9FIRM</name>
<protein>
    <submittedName>
        <fullName evidence="1">Uncharacterized protein</fullName>
    </submittedName>
</protein>
<dbReference type="EMBL" id="LJDB01000016">
    <property type="protein sequence ID" value="ONI42238.1"/>
    <property type="molecule type" value="Genomic_DNA"/>
</dbReference>
<evidence type="ECO:0000313" key="1">
    <source>
        <dbReference type="EMBL" id="ONI42238.1"/>
    </source>
</evidence>
<reference evidence="1" key="1">
    <citation type="submission" date="2016-08" db="EMBL/GenBank/DDBJ databases">
        <authorList>
            <person name="Ngugi D.K."/>
            <person name="Miyake S."/>
            <person name="Stingl U."/>
        </authorList>
    </citation>
    <scope>NUCLEOTIDE SEQUENCE</scope>
    <source>
        <strain evidence="1">SCG-B11WGA-EpuloA1</strain>
    </source>
</reference>
<organism evidence="1 2">
    <name type="scientific">Candidatus Epulonipiscium fishelsonii</name>
    <dbReference type="NCBI Taxonomy" id="77094"/>
    <lineage>
        <taxon>Bacteria</taxon>
        <taxon>Bacillati</taxon>
        <taxon>Bacillota</taxon>
        <taxon>Clostridia</taxon>
        <taxon>Lachnospirales</taxon>
        <taxon>Lachnospiraceae</taxon>
        <taxon>Candidatus Epulonipiscium</taxon>
    </lineage>
</organism>
<dbReference type="Proteomes" id="UP000188605">
    <property type="component" value="Unassembled WGS sequence"/>
</dbReference>
<gene>
    <name evidence="1" type="ORF">AN396_01945</name>
</gene>
<proteinExistence type="predicted"/>
<accession>A0ACC8XFP1</accession>